<keyword evidence="1" id="KW-0472">Membrane</keyword>
<name>A0A150K8J5_HEYCO</name>
<dbReference type="Proteomes" id="UP000075288">
    <property type="component" value="Unassembled WGS sequence"/>
</dbReference>
<keyword evidence="1" id="KW-1133">Transmembrane helix</keyword>
<sequence>MGRKIETLEDFKRILYLWISPILIAALAIYNLVPHTGTRTALFYLATTRILIA</sequence>
<feature type="transmembrane region" description="Helical" evidence="1">
    <location>
        <begin position="14"/>
        <end position="33"/>
    </location>
</feature>
<keyword evidence="1" id="KW-0812">Transmembrane</keyword>
<gene>
    <name evidence="2" type="ORF">B4098_0933</name>
</gene>
<dbReference type="EMBL" id="LQYG01000013">
    <property type="protein sequence ID" value="KYC65716.1"/>
    <property type="molecule type" value="Genomic_DNA"/>
</dbReference>
<dbReference type="PATRIC" id="fig|1398.26.peg.857"/>
<evidence type="ECO:0000256" key="1">
    <source>
        <dbReference type="SAM" id="Phobius"/>
    </source>
</evidence>
<proteinExistence type="predicted"/>
<reference evidence="2 3" key="1">
    <citation type="submission" date="2016-01" db="EMBL/GenBank/DDBJ databases">
        <title>Genome Sequences of Twelve Sporeforming Bacillus Species Isolated from Foods.</title>
        <authorList>
            <person name="Berendsen E.M."/>
            <person name="Wells-Bennik M.H."/>
            <person name="Krawcyk A.O."/>
            <person name="De Jong A."/>
            <person name="Holsappel S."/>
            <person name="Eijlander R.T."/>
            <person name="Kuipers O.P."/>
        </authorList>
    </citation>
    <scope>NUCLEOTIDE SEQUENCE [LARGE SCALE GENOMIC DNA]</scope>
    <source>
        <strain evidence="2 3">B4098</strain>
    </source>
</reference>
<evidence type="ECO:0000313" key="2">
    <source>
        <dbReference type="EMBL" id="KYC65716.1"/>
    </source>
</evidence>
<evidence type="ECO:0000313" key="3">
    <source>
        <dbReference type="Proteomes" id="UP000075288"/>
    </source>
</evidence>
<dbReference type="AlphaFoldDB" id="A0A150K8J5"/>
<dbReference type="RefSeq" id="WP_235601550.1">
    <property type="nucleotide sequence ID" value="NZ_LQYG01000013.1"/>
</dbReference>
<comment type="caution">
    <text evidence="2">The sequence shown here is derived from an EMBL/GenBank/DDBJ whole genome shotgun (WGS) entry which is preliminary data.</text>
</comment>
<protein>
    <submittedName>
        <fullName evidence="2">Uncharacterized protein</fullName>
    </submittedName>
</protein>
<accession>A0A150K8J5</accession>
<organism evidence="2 3">
    <name type="scientific">Heyndrickxia coagulans</name>
    <name type="common">Weizmannia coagulans</name>
    <dbReference type="NCBI Taxonomy" id="1398"/>
    <lineage>
        <taxon>Bacteria</taxon>
        <taxon>Bacillati</taxon>
        <taxon>Bacillota</taxon>
        <taxon>Bacilli</taxon>
        <taxon>Bacillales</taxon>
        <taxon>Bacillaceae</taxon>
        <taxon>Heyndrickxia</taxon>
    </lineage>
</organism>